<accession>A0A850EHR6</accession>
<keyword evidence="1 2" id="KW-0808">Transferase</keyword>
<dbReference type="GO" id="GO:0016779">
    <property type="term" value="F:nucleotidyltransferase activity"/>
    <property type="evidence" value="ECO:0007669"/>
    <property type="project" value="InterPro"/>
</dbReference>
<dbReference type="EMBL" id="JABWCS010000167">
    <property type="protein sequence ID" value="NUU58954.1"/>
    <property type="molecule type" value="Genomic_DNA"/>
</dbReference>
<evidence type="ECO:0000313" key="4">
    <source>
        <dbReference type="EMBL" id="NUU58954.1"/>
    </source>
</evidence>
<comment type="similarity">
    <text evidence="2">Belongs to the tRNA nucleotidyltransferase/poly(A) polymerase family.</text>
</comment>
<dbReference type="GO" id="GO:0006396">
    <property type="term" value="P:RNA processing"/>
    <property type="evidence" value="ECO:0007669"/>
    <property type="project" value="InterPro"/>
</dbReference>
<dbReference type="InterPro" id="IPR002646">
    <property type="entry name" value="PolA_pol_head_dom"/>
</dbReference>
<evidence type="ECO:0000259" key="3">
    <source>
        <dbReference type="Pfam" id="PF01743"/>
    </source>
</evidence>
<dbReference type="AlphaFoldDB" id="A0A850EHR6"/>
<dbReference type="InterPro" id="IPR043519">
    <property type="entry name" value="NT_sf"/>
</dbReference>
<dbReference type="SUPFAM" id="SSF81301">
    <property type="entry name" value="Nucleotidyltransferase"/>
    <property type="match status" value="1"/>
</dbReference>
<reference evidence="4" key="1">
    <citation type="submission" date="2020-06" db="EMBL/GenBank/DDBJ databases">
        <title>Paenibacillus sp. nov., isolated from soil.</title>
        <authorList>
            <person name="Seo Y.L."/>
        </authorList>
    </citation>
    <scope>NUCLEOTIDE SEQUENCE [LARGE SCALE GENOMIC DNA]</scope>
    <source>
        <strain evidence="4">JW14</strain>
    </source>
</reference>
<keyword evidence="2" id="KW-0694">RNA-binding</keyword>
<gene>
    <name evidence="4" type="ORF">HPT30_00840</name>
</gene>
<proteinExistence type="inferred from homology"/>
<keyword evidence="5" id="KW-1185">Reference proteome</keyword>
<sequence length="237" mass="27493">MGNAISHTSFREIAEYIDVIRNEDSVNTLFQRLESRGNVVIVGGTIRDILFNKKKPRDIDIILDTEDDVLDDVFVGMKYSRNRFGGYKAIHNKQIFDIWTIRSNWAFKNNIVDTKVENIPKGCFYNLDAAYFNLATGEGEATYFKSALNNKRLDIILDEQYIDCNPSPEINIIRAMVLKKQYELSYSSRVKKYISNWLCTIENPVIELKSAELKHYKTNDKIDEKEIDELMLELAVE</sequence>
<name>A0A850EHR6_9BACL</name>
<evidence type="ECO:0000256" key="2">
    <source>
        <dbReference type="RuleBase" id="RU003953"/>
    </source>
</evidence>
<organism evidence="4 5">
    <name type="scientific">Paenibacillus agri</name>
    <dbReference type="NCBI Taxonomy" id="2744309"/>
    <lineage>
        <taxon>Bacteria</taxon>
        <taxon>Bacillati</taxon>
        <taxon>Bacillota</taxon>
        <taxon>Bacilli</taxon>
        <taxon>Bacillales</taxon>
        <taxon>Paenibacillaceae</taxon>
        <taxon>Paenibacillus</taxon>
    </lineage>
</organism>
<comment type="caution">
    <text evidence="4">The sequence shown here is derived from an EMBL/GenBank/DDBJ whole genome shotgun (WGS) entry which is preliminary data.</text>
</comment>
<dbReference type="Proteomes" id="UP000564806">
    <property type="component" value="Unassembled WGS sequence"/>
</dbReference>
<protein>
    <recommendedName>
        <fullName evidence="3">Poly A polymerase head domain-containing protein</fullName>
    </recommendedName>
</protein>
<feature type="domain" description="Poly A polymerase head" evidence="3">
    <location>
        <begin position="40"/>
        <end position="114"/>
    </location>
</feature>
<dbReference type="RefSeq" id="WP_175369673.1">
    <property type="nucleotide sequence ID" value="NZ_JABWCS010000167.1"/>
</dbReference>
<evidence type="ECO:0000313" key="5">
    <source>
        <dbReference type="Proteomes" id="UP000564806"/>
    </source>
</evidence>
<dbReference type="Pfam" id="PF01743">
    <property type="entry name" value="PolyA_pol"/>
    <property type="match status" value="1"/>
</dbReference>
<evidence type="ECO:0000256" key="1">
    <source>
        <dbReference type="ARBA" id="ARBA00022679"/>
    </source>
</evidence>
<dbReference type="Gene3D" id="3.30.460.10">
    <property type="entry name" value="Beta Polymerase, domain 2"/>
    <property type="match status" value="1"/>
</dbReference>
<dbReference type="GO" id="GO:0003723">
    <property type="term" value="F:RNA binding"/>
    <property type="evidence" value="ECO:0007669"/>
    <property type="project" value="UniProtKB-KW"/>
</dbReference>